<name>A0ABV5G5W6_9MICC</name>
<gene>
    <name evidence="2" type="ORF">ACFFX0_25350</name>
</gene>
<comment type="caution">
    <text evidence="2">The sequence shown here is derived from an EMBL/GenBank/DDBJ whole genome shotgun (WGS) entry which is preliminary data.</text>
</comment>
<feature type="compositionally biased region" description="Polar residues" evidence="1">
    <location>
        <begin position="39"/>
        <end position="55"/>
    </location>
</feature>
<organism evidence="2 3">
    <name type="scientific">Citricoccus parietis</name>
    <dbReference type="NCBI Taxonomy" id="592307"/>
    <lineage>
        <taxon>Bacteria</taxon>
        <taxon>Bacillati</taxon>
        <taxon>Actinomycetota</taxon>
        <taxon>Actinomycetes</taxon>
        <taxon>Micrococcales</taxon>
        <taxon>Micrococcaceae</taxon>
        <taxon>Citricoccus</taxon>
    </lineage>
</organism>
<dbReference type="EMBL" id="JBHMFI010000002">
    <property type="protein sequence ID" value="MFB9074339.1"/>
    <property type="molecule type" value="Genomic_DNA"/>
</dbReference>
<proteinExistence type="predicted"/>
<evidence type="ECO:0000313" key="3">
    <source>
        <dbReference type="Proteomes" id="UP001589575"/>
    </source>
</evidence>
<evidence type="ECO:0000256" key="1">
    <source>
        <dbReference type="SAM" id="MobiDB-lite"/>
    </source>
</evidence>
<keyword evidence="3" id="KW-1185">Reference proteome</keyword>
<reference evidence="2 3" key="1">
    <citation type="submission" date="2024-09" db="EMBL/GenBank/DDBJ databases">
        <authorList>
            <person name="Sun Q."/>
            <person name="Mori K."/>
        </authorList>
    </citation>
    <scope>NUCLEOTIDE SEQUENCE [LARGE SCALE GENOMIC DNA]</scope>
    <source>
        <strain evidence="2 3">CCM 7609</strain>
    </source>
</reference>
<evidence type="ECO:0000313" key="2">
    <source>
        <dbReference type="EMBL" id="MFB9074339.1"/>
    </source>
</evidence>
<feature type="compositionally biased region" description="Polar residues" evidence="1">
    <location>
        <begin position="1"/>
        <end position="10"/>
    </location>
</feature>
<protein>
    <submittedName>
        <fullName evidence="2">Uncharacterized protein</fullName>
    </submittedName>
</protein>
<accession>A0ABV5G5W6</accession>
<feature type="region of interest" description="Disordered" evidence="1">
    <location>
        <begin position="1"/>
        <end position="55"/>
    </location>
</feature>
<dbReference type="Proteomes" id="UP001589575">
    <property type="component" value="Unassembled WGS sequence"/>
</dbReference>
<sequence>MASPPTQQAAQDACPRSIPLSAPTRCTTRGSGPACLGQTGPTIPQLGSPSESRLTPTVWRPLATSRFTTSSTEFFFLGGGGGGVQVAALGRQRRECAFSRRARDSMVLDDSACVP</sequence>